<proteinExistence type="predicted"/>
<sequence>MQAEASAPVIGRRAVRPVKSRVFLLARSEVEYRRRRAARHVAAVGRHVPGFTMHSSTICARASRSAVRDVLLLYLDSVCLAVALSGCAAQYLVCRITPCVINGGILLVLLVVACAVGVHFLLVSTWLGAPGRGLTAMWVWVIPGLLMLTFMASFPTIGEVAQHATRAQLLFRDRTGSGTWLIGFSAVMADALVLFHRSVAKSRWLPVQSSPLDRTFLSLLDNAGEVAVQLHRQRWTDPNNVANLRSWIRLTARTAEGAYMARAGWFLDHRSRRNAQCAGLRLAEAIRAHIDPITTAADERPYARVLVSLADGVEHWVLDDLDAMLEGLPEAVHPGRLKRLRRMAPSAVLAAAAILVPLIPQVAAVSGAPSGIRLTLASAAILSLLGSIISPADQILGILGKITSFGGKN</sequence>
<dbReference type="AlphaFoldDB" id="C7Q405"/>
<dbReference type="STRING" id="479433.Caci_8950"/>
<feature type="transmembrane region" description="Helical" evidence="1">
    <location>
        <begin position="371"/>
        <end position="392"/>
    </location>
</feature>
<feature type="transmembrane region" description="Helical" evidence="1">
    <location>
        <begin position="105"/>
        <end position="129"/>
    </location>
</feature>
<evidence type="ECO:0000256" key="1">
    <source>
        <dbReference type="SAM" id="Phobius"/>
    </source>
</evidence>
<keyword evidence="1" id="KW-0472">Membrane</keyword>
<dbReference type="EMBL" id="CP001700">
    <property type="protein sequence ID" value="ACU77763.1"/>
    <property type="molecule type" value="Genomic_DNA"/>
</dbReference>
<name>C7Q405_CATAD</name>
<feature type="transmembrane region" description="Helical" evidence="1">
    <location>
        <begin position="136"/>
        <end position="157"/>
    </location>
</feature>
<dbReference type="Proteomes" id="UP000000851">
    <property type="component" value="Chromosome"/>
</dbReference>
<keyword evidence="3" id="KW-1185">Reference proteome</keyword>
<keyword evidence="1" id="KW-0812">Transmembrane</keyword>
<reference evidence="2 3" key="1">
    <citation type="journal article" date="2009" name="Stand. Genomic Sci.">
        <title>Complete genome sequence of Catenulispora acidiphila type strain (ID 139908).</title>
        <authorList>
            <person name="Copeland A."/>
            <person name="Lapidus A."/>
            <person name="Glavina Del Rio T."/>
            <person name="Nolan M."/>
            <person name="Lucas S."/>
            <person name="Chen F."/>
            <person name="Tice H."/>
            <person name="Cheng J.F."/>
            <person name="Bruce D."/>
            <person name="Goodwin L."/>
            <person name="Pitluck S."/>
            <person name="Mikhailova N."/>
            <person name="Pati A."/>
            <person name="Ivanova N."/>
            <person name="Mavromatis K."/>
            <person name="Chen A."/>
            <person name="Palaniappan K."/>
            <person name="Chain P."/>
            <person name="Land M."/>
            <person name="Hauser L."/>
            <person name="Chang Y.J."/>
            <person name="Jeffries C.D."/>
            <person name="Chertkov O."/>
            <person name="Brettin T."/>
            <person name="Detter J.C."/>
            <person name="Han C."/>
            <person name="Ali Z."/>
            <person name="Tindall B.J."/>
            <person name="Goker M."/>
            <person name="Bristow J."/>
            <person name="Eisen J.A."/>
            <person name="Markowitz V."/>
            <person name="Hugenholtz P."/>
            <person name="Kyrpides N.C."/>
            <person name="Klenk H.P."/>
        </authorList>
    </citation>
    <scope>NUCLEOTIDE SEQUENCE [LARGE SCALE GENOMIC DNA]</scope>
    <source>
        <strain evidence="3">DSM 44928 / JCM 14897 / NBRC 102108 / NRRL B-24433 / ID139908</strain>
    </source>
</reference>
<dbReference type="HOGENOM" id="CLU_672105_0_0_11"/>
<organism evidence="2 3">
    <name type="scientific">Catenulispora acidiphila (strain DSM 44928 / JCM 14897 / NBRC 102108 / NRRL B-24433 / ID139908)</name>
    <dbReference type="NCBI Taxonomy" id="479433"/>
    <lineage>
        <taxon>Bacteria</taxon>
        <taxon>Bacillati</taxon>
        <taxon>Actinomycetota</taxon>
        <taxon>Actinomycetes</taxon>
        <taxon>Catenulisporales</taxon>
        <taxon>Catenulisporaceae</taxon>
        <taxon>Catenulispora</taxon>
    </lineage>
</organism>
<dbReference type="KEGG" id="cai:Caci_8950"/>
<feature type="transmembrane region" description="Helical" evidence="1">
    <location>
        <begin position="71"/>
        <end position="93"/>
    </location>
</feature>
<feature type="transmembrane region" description="Helical" evidence="1">
    <location>
        <begin position="177"/>
        <end position="195"/>
    </location>
</feature>
<accession>C7Q405</accession>
<dbReference type="eggNOG" id="ENOG502ZU28">
    <property type="taxonomic scope" value="Bacteria"/>
</dbReference>
<protein>
    <submittedName>
        <fullName evidence="2">Uncharacterized protein</fullName>
    </submittedName>
</protein>
<dbReference type="InParanoid" id="C7Q405"/>
<feature type="transmembrane region" description="Helical" evidence="1">
    <location>
        <begin position="346"/>
        <end position="365"/>
    </location>
</feature>
<keyword evidence="1" id="KW-1133">Transmembrane helix</keyword>
<gene>
    <name evidence="2" type="ordered locus">Caci_8950</name>
</gene>
<evidence type="ECO:0000313" key="2">
    <source>
        <dbReference type="EMBL" id="ACU77763.1"/>
    </source>
</evidence>
<evidence type="ECO:0000313" key="3">
    <source>
        <dbReference type="Proteomes" id="UP000000851"/>
    </source>
</evidence>